<organism evidence="1 2">
    <name type="scientific">Anguilla marmorata adomavirus 1</name>
    <dbReference type="NCBI Taxonomy" id="2175116"/>
    <lineage>
        <taxon>Viruses</taxon>
        <taxon>Adomaviruses</taxon>
    </lineage>
</organism>
<proteinExistence type="predicted"/>
<accession>A0A2S1MK44</accession>
<dbReference type="Proteomes" id="UP001226838">
    <property type="component" value="Segment"/>
</dbReference>
<evidence type="ECO:0000313" key="1">
    <source>
        <dbReference type="EMBL" id="AWG87417.1"/>
    </source>
</evidence>
<name>A0A2S1MK44_9VIRU</name>
<sequence>MDGARRHGGGVGPWMRGAGVGPYWDSSAAAQKWLSRQAGKRGWKNRRRGGGLNIKQLASKAWQGIRNNLIPLISRHARSFLSQAAEHAVQNGPQYYSAFKQGGVQGLRDSVLDNLPGMAGSFIRSVAKTGRGSGPHCATIGQMLLSARPHIQSVTLPMPSHLRSEGLNRAYAKMARGESLNPYSQDDCAAPFLAVQDCALREAVKHMNPEERGGFLPLLIPLLGGAISSLVGSIPKFVELAQANKRGKGSDLLGMFSPPPFTSSGHSPRGAGPRASTFLTAQFENGATVQMSRRKSEETPYKIIVKKEGGGSRGRPRQLTWYASADLF</sequence>
<protein>
    <submittedName>
        <fullName evidence="1">LO6</fullName>
    </submittedName>
</protein>
<evidence type="ECO:0000313" key="2">
    <source>
        <dbReference type="Proteomes" id="UP001226838"/>
    </source>
</evidence>
<reference evidence="1" key="1">
    <citation type="submission" date="2017-09" db="EMBL/GenBank/DDBJ databases">
        <title>Adomaviruses: a putative new virus family provides insights into dsDNA virus evolution.</title>
        <authorList>
            <person name="Welch N.L."/>
            <person name="Yutin N."/>
            <person name="Dill J."/>
            <person name="Camus A."/>
            <person name="Pang Y.-Y.S."/>
            <person name="Schiller J.T."/>
            <person name="Pipas J.M."/>
            <person name="An P."/>
            <person name="Delwart E."/>
            <person name="Koda S."/>
            <person name="Subrimaniam K."/>
            <person name="Waltzek T."/>
            <person name="Koonin E.V."/>
            <person name="Buck C.B."/>
            <person name="Ng T.F.F."/>
        </authorList>
    </citation>
    <scope>NUCLEOTIDE SEQUENCE</scope>
    <source>
        <strain evidence="1">NCI1</strain>
    </source>
</reference>
<dbReference type="EMBL" id="MF946550">
    <property type="protein sequence ID" value="AWG87417.1"/>
    <property type="molecule type" value="Genomic_DNA"/>
</dbReference>